<feature type="transmembrane region" description="Helical" evidence="15">
    <location>
        <begin position="500"/>
        <end position="523"/>
    </location>
</feature>
<evidence type="ECO:0000256" key="10">
    <source>
        <dbReference type="ARBA" id="ARBA00023180"/>
    </source>
</evidence>
<feature type="region of interest" description="Disordered" evidence="14">
    <location>
        <begin position="1"/>
        <end position="29"/>
    </location>
</feature>
<dbReference type="PANTHER" id="PTHR11690">
    <property type="entry name" value="AMILORIDE-SENSITIVE SODIUM CHANNEL-RELATED"/>
    <property type="match status" value="1"/>
</dbReference>
<dbReference type="Gene3D" id="1.10.287.770">
    <property type="entry name" value="YojJ-like"/>
    <property type="match status" value="1"/>
</dbReference>
<evidence type="ECO:0000256" key="15">
    <source>
        <dbReference type="SAM" id="Phobius"/>
    </source>
</evidence>
<dbReference type="PANTHER" id="PTHR11690:SF222">
    <property type="entry name" value="AMILORIDE-SENSITIVE SODIUM CHANNEL SUBUNIT GAMMA"/>
    <property type="match status" value="1"/>
</dbReference>
<accession>A0AAV5TKZ9</accession>
<evidence type="ECO:0000256" key="7">
    <source>
        <dbReference type="ARBA" id="ARBA00023053"/>
    </source>
</evidence>
<dbReference type="GO" id="GO:0015280">
    <property type="term" value="F:ligand-gated sodium channel activity"/>
    <property type="evidence" value="ECO:0007669"/>
    <property type="project" value="TreeGrafter"/>
</dbReference>
<evidence type="ECO:0000256" key="6">
    <source>
        <dbReference type="ARBA" id="ARBA00022989"/>
    </source>
</evidence>
<keyword evidence="17" id="KW-1185">Reference proteome</keyword>
<evidence type="ECO:0000256" key="5">
    <source>
        <dbReference type="ARBA" id="ARBA00022692"/>
    </source>
</evidence>
<evidence type="ECO:0000256" key="14">
    <source>
        <dbReference type="SAM" id="MobiDB-lite"/>
    </source>
</evidence>
<keyword evidence="5 13" id="KW-0812">Transmembrane</keyword>
<proteinExistence type="inferred from homology"/>
<evidence type="ECO:0000256" key="8">
    <source>
        <dbReference type="ARBA" id="ARBA00023065"/>
    </source>
</evidence>
<evidence type="ECO:0000256" key="13">
    <source>
        <dbReference type="RuleBase" id="RU000679"/>
    </source>
</evidence>
<name>A0AAV5TKZ9_9BILA</name>
<evidence type="ECO:0000256" key="1">
    <source>
        <dbReference type="ARBA" id="ARBA00004141"/>
    </source>
</evidence>
<dbReference type="Proteomes" id="UP001432027">
    <property type="component" value="Unassembled WGS sequence"/>
</dbReference>
<evidence type="ECO:0000256" key="9">
    <source>
        <dbReference type="ARBA" id="ARBA00023136"/>
    </source>
</evidence>
<dbReference type="GO" id="GO:0005886">
    <property type="term" value="C:plasma membrane"/>
    <property type="evidence" value="ECO:0007669"/>
    <property type="project" value="TreeGrafter"/>
</dbReference>
<evidence type="ECO:0008006" key="18">
    <source>
        <dbReference type="Google" id="ProtNLM"/>
    </source>
</evidence>
<keyword evidence="4 13" id="KW-0894">Sodium channel</keyword>
<dbReference type="Gene3D" id="2.60.470.10">
    <property type="entry name" value="Acid-sensing ion channels like domains"/>
    <property type="match status" value="1"/>
</dbReference>
<evidence type="ECO:0000256" key="12">
    <source>
        <dbReference type="ARBA" id="ARBA00023303"/>
    </source>
</evidence>
<evidence type="ECO:0000313" key="17">
    <source>
        <dbReference type="Proteomes" id="UP001432027"/>
    </source>
</evidence>
<dbReference type="Pfam" id="PF00858">
    <property type="entry name" value="ASC"/>
    <property type="match status" value="1"/>
</dbReference>
<comment type="similarity">
    <text evidence="2 13">Belongs to the amiloride-sensitive sodium channel (TC 1.A.6) family.</text>
</comment>
<keyword evidence="12 13" id="KW-0407">Ion channel</keyword>
<keyword evidence="8 13" id="KW-0406">Ion transport</keyword>
<protein>
    <recommendedName>
        <fullName evidence="18">Ion channel</fullName>
    </recommendedName>
</protein>
<gene>
    <name evidence="16" type="ORF">PENTCL1PPCAC_17181</name>
</gene>
<sequence>MVSYRMNYEDGGHQANGKDPPAARLSDEPWSTTNSAEQIVPSRSEGKQKGPWFAAWCRETRIFIEITAMHGVKRVWISRAWSKLFWGITVLFLFGFLTWQLTLLVMGYLAKPVVSDISFVMADDGLAFPKITICSYNPMKKSYVKKINKTGDFSMRLARYMLISNNDVLNIFGGNDEDSLIADDKELQEYKKNHPGFSINSFYHSAGFECEEVLKLCSFAGREFNCCDYSTPILSELGLCQVLNLQASPFAWMRKQTEATETAGLQIILDAHMEEVLDVSLPTDKVFNVQFENGFKFYLEEPDTTISKTSQGITVSPGDAVYTSVSLTTHELLDTHNWGVCISEWPDGYNMTNGENYESTDCQSQCKAKFFYDRCNCSPFMYNFEEDYRSCTPLEVYRCTRDNIVVDYNQTSEDYVFPECKECVTECKSSQYSTFNSYGRGFAEDAINALMRYDPTWTEQHIKENFLSMNVFYREMAYTSYVQVQAANVVDTLSNMGGTMGLFLGMSVLTVIESIIYLAKVLWLSVCCPRKRHVAEKEYENRKDKVETREAVAGLRSLGVDQLGAISQGGHDDKNRVIELRISVEELRKQLGLQGDTMMSAMLISSSAGYER</sequence>
<dbReference type="AlphaFoldDB" id="A0AAV5TKZ9"/>
<dbReference type="EMBL" id="BTSX01000004">
    <property type="protein sequence ID" value="GMS95006.1"/>
    <property type="molecule type" value="Genomic_DNA"/>
</dbReference>
<evidence type="ECO:0000313" key="16">
    <source>
        <dbReference type="EMBL" id="GMS95006.1"/>
    </source>
</evidence>
<evidence type="ECO:0000256" key="2">
    <source>
        <dbReference type="ARBA" id="ARBA00007193"/>
    </source>
</evidence>
<dbReference type="PRINTS" id="PR01078">
    <property type="entry name" value="AMINACHANNEL"/>
</dbReference>
<keyword evidence="6 15" id="KW-1133">Transmembrane helix</keyword>
<reference evidence="16" key="1">
    <citation type="submission" date="2023-10" db="EMBL/GenBank/DDBJ databases">
        <title>Genome assembly of Pristionchus species.</title>
        <authorList>
            <person name="Yoshida K."/>
            <person name="Sommer R.J."/>
        </authorList>
    </citation>
    <scope>NUCLEOTIDE SEQUENCE</scope>
    <source>
        <strain evidence="16">RS0144</strain>
    </source>
</reference>
<evidence type="ECO:0000256" key="11">
    <source>
        <dbReference type="ARBA" id="ARBA00023201"/>
    </source>
</evidence>
<feature type="transmembrane region" description="Helical" evidence="15">
    <location>
        <begin position="84"/>
        <end position="109"/>
    </location>
</feature>
<keyword evidence="9 15" id="KW-0472">Membrane</keyword>
<evidence type="ECO:0000256" key="4">
    <source>
        <dbReference type="ARBA" id="ARBA00022461"/>
    </source>
</evidence>
<evidence type="ECO:0000256" key="3">
    <source>
        <dbReference type="ARBA" id="ARBA00022448"/>
    </source>
</evidence>
<keyword evidence="11 13" id="KW-0739">Sodium transport</keyword>
<comment type="caution">
    <text evidence="16">The sequence shown here is derived from an EMBL/GenBank/DDBJ whole genome shotgun (WGS) entry which is preliminary data.</text>
</comment>
<keyword evidence="3 13" id="KW-0813">Transport</keyword>
<organism evidence="16 17">
    <name type="scientific">Pristionchus entomophagus</name>
    <dbReference type="NCBI Taxonomy" id="358040"/>
    <lineage>
        <taxon>Eukaryota</taxon>
        <taxon>Metazoa</taxon>
        <taxon>Ecdysozoa</taxon>
        <taxon>Nematoda</taxon>
        <taxon>Chromadorea</taxon>
        <taxon>Rhabditida</taxon>
        <taxon>Rhabditina</taxon>
        <taxon>Diplogasteromorpha</taxon>
        <taxon>Diplogasteroidea</taxon>
        <taxon>Neodiplogasteridae</taxon>
        <taxon>Pristionchus</taxon>
    </lineage>
</organism>
<keyword evidence="7" id="KW-0915">Sodium</keyword>
<keyword evidence="10" id="KW-0325">Glycoprotein</keyword>
<comment type="subcellular location">
    <subcellularLocation>
        <location evidence="1">Membrane</location>
        <topology evidence="1">Multi-pass membrane protein</topology>
    </subcellularLocation>
</comment>
<dbReference type="InterPro" id="IPR001873">
    <property type="entry name" value="ENaC"/>
</dbReference>